<organism evidence="2 3">
    <name type="scientific">Novymonas esmeraldas</name>
    <dbReference type="NCBI Taxonomy" id="1808958"/>
    <lineage>
        <taxon>Eukaryota</taxon>
        <taxon>Discoba</taxon>
        <taxon>Euglenozoa</taxon>
        <taxon>Kinetoplastea</taxon>
        <taxon>Metakinetoplastina</taxon>
        <taxon>Trypanosomatida</taxon>
        <taxon>Trypanosomatidae</taxon>
        <taxon>Novymonas</taxon>
    </lineage>
</organism>
<feature type="compositionally biased region" description="Basic and acidic residues" evidence="1">
    <location>
        <begin position="651"/>
        <end position="669"/>
    </location>
</feature>
<dbReference type="GO" id="GO:0005634">
    <property type="term" value="C:nucleus"/>
    <property type="evidence" value="ECO:0007669"/>
    <property type="project" value="InterPro"/>
</dbReference>
<sequence length="794" mass="80851">MLTVLALGTPVPSTTHHGVMFGKSVIFPDGYSIERPVLSPAHTTSAVTRPTFAHKVPSASPREGELYFTASIRWAAGQPTFTVHRSDKPAEQTYTSKSATTVWRQALEDAVADFPGRQAELPVPFDAKAKLQVNGIRLYGLHLKDVQDELMELPDGRAAYEAAAAANARAALATSTARGAAGPASAAATLVEAELDTRSASLLSAPQSQSQTGASRSRATSPKPKKSPKAAAVPSASVPSSRQRITPSRRASVDKDAASSGAVVGPVSVSSDSRSPEHGAASPAAPSKKRQSRKPSVIVEAVAQTDVPTAAAAAAAAAAPPTTAAAARRSRVSGKKTATGDSAASAATSAAPPAAVVVMVCPDCQQGGTPFCAATGKPHLPPPCTACGLTTAFCPINGQPHTGAVQRENRQRGEVHLPGTARKPRRRLPKSAPASTAPTDAVAGEVIVLATQDADNGVPGSQDAASLVMAKPRRKRARVEAGEAPASATTADAPTPDGAAPKPGRSRRPRKAKEEVAVAAPSEEAPLGGGGGGGGDDDSLAKAEPAAVEEPAYTYPPLRPPLTIRERHRAAHLLQEAWKAQYGDGPVLPASVAALPLALVPVKRSAAATAGTIRRKRARSGAAAGDGGGDGATGEGGRQSDHDEDAPADATHAKHDEAAAEEDHHETARSDPSSAVGSPTSHAAAMPTLAHPLEVTQMGTSVAGKRLSKFLLQYTSERALFDLLRSAAAAAGGPIKRVVKQKSAPRTAAADGGGGETAELGDQEHVGEAPAASPTEDVRGASLPPEQRTAAHDA</sequence>
<feature type="region of interest" description="Disordered" evidence="1">
    <location>
        <begin position="604"/>
        <end position="683"/>
    </location>
</feature>
<accession>A0AAW0F4L3</accession>
<feature type="compositionally biased region" description="Low complexity" evidence="1">
    <location>
        <begin position="229"/>
        <end position="242"/>
    </location>
</feature>
<protein>
    <submittedName>
        <fullName evidence="2">Uncharacterized protein</fullName>
    </submittedName>
</protein>
<dbReference type="Proteomes" id="UP001430356">
    <property type="component" value="Unassembled WGS sequence"/>
</dbReference>
<feature type="compositionally biased region" description="Low complexity" evidence="1">
    <location>
        <begin position="258"/>
        <end position="273"/>
    </location>
</feature>
<feature type="compositionally biased region" description="Low complexity" evidence="1">
    <location>
        <begin position="337"/>
        <end position="349"/>
    </location>
</feature>
<feature type="compositionally biased region" description="Polar residues" evidence="1">
    <location>
        <begin position="670"/>
        <end position="681"/>
    </location>
</feature>
<feature type="region of interest" description="Disordered" evidence="1">
    <location>
        <begin position="202"/>
        <end position="296"/>
    </location>
</feature>
<feature type="compositionally biased region" description="Low complexity" evidence="1">
    <location>
        <begin position="517"/>
        <end position="526"/>
    </location>
</feature>
<feature type="compositionally biased region" description="Low complexity" evidence="1">
    <location>
        <begin position="482"/>
        <end position="501"/>
    </location>
</feature>
<comment type="caution">
    <text evidence="2">The sequence shown here is derived from an EMBL/GenBank/DDBJ whole genome shotgun (WGS) entry which is preliminary data.</text>
</comment>
<feature type="compositionally biased region" description="Low complexity" evidence="1">
    <location>
        <begin position="316"/>
        <end position="327"/>
    </location>
</feature>
<feature type="region of interest" description="Disordered" evidence="1">
    <location>
        <begin position="403"/>
        <end position="439"/>
    </location>
</feature>
<feature type="compositionally biased region" description="Low complexity" evidence="1">
    <location>
        <begin position="202"/>
        <end position="222"/>
    </location>
</feature>
<feature type="compositionally biased region" description="Low complexity" evidence="1">
    <location>
        <begin position="543"/>
        <end position="556"/>
    </location>
</feature>
<feature type="region of interest" description="Disordered" evidence="1">
    <location>
        <begin position="454"/>
        <end position="560"/>
    </location>
</feature>
<keyword evidence="3" id="KW-1185">Reference proteome</keyword>
<feature type="region of interest" description="Disordered" evidence="1">
    <location>
        <begin position="316"/>
        <end position="349"/>
    </location>
</feature>
<gene>
    <name evidence="2" type="ORF">NESM_000182400</name>
</gene>
<dbReference type="PROSITE" id="PS51543">
    <property type="entry name" value="FYRC"/>
    <property type="match status" value="1"/>
</dbReference>
<name>A0AAW0F4L3_9TRYP</name>
<evidence type="ECO:0000313" key="2">
    <source>
        <dbReference type="EMBL" id="KAK7201208.1"/>
    </source>
</evidence>
<feature type="region of interest" description="Disordered" evidence="1">
    <location>
        <begin position="741"/>
        <end position="794"/>
    </location>
</feature>
<dbReference type="EMBL" id="JAECZO010000012">
    <property type="protein sequence ID" value="KAK7201208.1"/>
    <property type="molecule type" value="Genomic_DNA"/>
</dbReference>
<proteinExistence type="predicted"/>
<dbReference type="InterPro" id="IPR003889">
    <property type="entry name" value="FYrich_C"/>
</dbReference>
<dbReference type="Gene3D" id="3.30.160.360">
    <property type="match status" value="1"/>
</dbReference>
<reference evidence="2 3" key="1">
    <citation type="journal article" date="2021" name="MBio">
        <title>A New Model Trypanosomatid, Novymonas esmeraldas: Genomic Perception of Its 'Candidatus Pandoraea novymonadis' Endosymbiont.</title>
        <authorList>
            <person name="Zakharova A."/>
            <person name="Saura A."/>
            <person name="Butenko A."/>
            <person name="Podesvova L."/>
            <person name="Warmusova S."/>
            <person name="Kostygov A.Y."/>
            <person name="Nenarokova A."/>
            <person name="Lukes J."/>
            <person name="Opperdoes F.R."/>
            <person name="Yurchenko V."/>
        </authorList>
    </citation>
    <scope>NUCLEOTIDE SEQUENCE [LARGE SCALE GENOMIC DNA]</scope>
    <source>
        <strain evidence="2 3">E262AT.01</strain>
    </source>
</reference>
<feature type="compositionally biased region" description="Gly residues" evidence="1">
    <location>
        <begin position="624"/>
        <end position="637"/>
    </location>
</feature>
<evidence type="ECO:0000256" key="1">
    <source>
        <dbReference type="SAM" id="MobiDB-lite"/>
    </source>
</evidence>
<dbReference type="AlphaFoldDB" id="A0AAW0F4L3"/>
<evidence type="ECO:0000313" key="3">
    <source>
        <dbReference type="Proteomes" id="UP001430356"/>
    </source>
</evidence>